<dbReference type="PANTHER" id="PTHR23530">
    <property type="entry name" value="TRANSPORT PROTEIN-RELATED"/>
    <property type="match status" value="1"/>
</dbReference>
<dbReference type="PANTHER" id="PTHR23530:SF1">
    <property type="entry name" value="PERMEASE, MAJOR FACILITATOR SUPERFAMILY-RELATED"/>
    <property type="match status" value="1"/>
</dbReference>
<name>A0ABV7YML3_9ACTN</name>
<dbReference type="Gene3D" id="1.20.1250.20">
    <property type="entry name" value="MFS general substrate transporter like domains"/>
    <property type="match status" value="1"/>
</dbReference>
<accession>A0ABV7YML3</accession>
<feature type="transmembrane region" description="Helical" evidence="2">
    <location>
        <begin position="302"/>
        <end position="323"/>
    </location>
</feature>
<keyword evidence="2" id="KW-1133">Transmembrane helix</keyword>
<keyword evidence="2" id="KW-0472">Membrane</keyword>
<reference evidence="4" key="1">
    <citation type="journal article" date="2019" name="Int. J. Syst. Evol. Microbiol.">
        <title>The Global Catalogue of Microorganisms (GCM) 10K type strain sequencing project: providing services to taxonomists for standard genome sequencing and annotation.</title>
        <authorList>
            <consortium name="The Broad Institute Genomics Platform"/>
            <consortium name="The Broad Institute Genome Sequencing Center for Infectious Disease"/>
            <person name="Wu L."/>
            <person name="Ma J."/>
        </authorList>
    </citation>
    <scope>NUCLEOTIDE SEQUENCE [LARGE SCALE GENOMIC DNA]</scope>
    <source>
        <strain evidence="4">CGMCC 4.7241</strain>
    </source>
</reference>
<evidence type="ECO:0000313" key="3">
    <source>
        <dbReference type="EMBL" id="MFC3765966.1"/>
    </source>
</evidence>
<evidence type="ECO:0000256" key="2">
    <source>
        <dbReference type="SAM" id="Phobius"/>
    </source>
</evidence>
<dbReference type="EMBL" id="JBHRZH010000044">
    <property type="protein sequence ID" value="MFC3765966.1"/>
    <property type="molecule type" value="Genomic_DNA"/>
</dbReference>
<organism evidence="3 4">
    <name type="scientific">Tenggerimyces flavus</name>
    <dbReference type="NCBI Taxonomy" id="1708749"/>
    <lineage>
        <taxon>Bacteria</taxon>
        <taxon>Bacillati</taxon>
        <taxon>Actinomycetota</taxon>
        <taxon>Actinomycetes</taxon>
        <taxon>Propionibacteriales</taxon>
        <taxon>Nocardioidaceae</taxon>
        <taxon>Tenggerimyces</taxon>
    </lineage>
</organism>
<comment type="caution">
    <text evidence="3">The sequence shown here is derived from an EMBL/GenBank/DDBJ whole genome shotgun (WGS) entry which is preliminary data.</text>
</comment>
<dbReference type="InterPro" id="IPR053160">
    <property type="entry name" value="MFS_DHA3_Transporter"/>
</dbReference>
<feature type="transmembrane region" description="Helical" evidence="2">
    <location>
        <begin position="335"/>
        <end position="355"/>
    </location>
</feature>
<feature type="region of interest" description="Disordered" evidence="1">
    <location>
        <begin position="151"/>
        <end position="180"/>
    </location>
</feature>
<feature type="transmembrane region" description="Helical" evidence="2">
    <location>
        <begin position="15"/>
        <end position="35"/>
    </location>
</feature>
<keyword evidence="2" id="KW-0812">Transmembrane</keyword>
<feature type="transmembrane region" description="Helical" evidence="2">
    <location>
        <begin position="428"/>
        <end position="445"/>
    </location>
</feature>
<keyword evidence="4" id="KW-1185">Reference proteome</keyword>
<dbReference type="InterPro" id="IPR036259">
    <property type="entry name" value="MFS_trans_sf"/>
</dbReference>
<gene>
    <name evidence="3" type="ORF">ACFOUW_34380</name>
</gene>
<evidence type="ECO:0000256" key="1">
    <source>
        <dbReference type="SAM" id="MobiDB-lite"/>
    </source>
</evidence>
<proteinExistence type="predicted"/>
<dbReference type="Proteomes" id="UP001595699">
    <property type="component" value="Unassembled WGS sequence"/>
</dbReference>
<evidence type="ECO:0000313" key="4">
    <source>
        <dbReference type="Proteomes" id="UP001595699"/>
    </source>
</evidence>
<feature type="transmembrane region" description="Helical" evidence="2">
    <location>
        <begin position="44"/>
        <end position="64"/>
    </location>
</feature>
<feature type="transmembrane region" description="Helical" evidence="2">
    <location>
        <begin position="76"/>
        <end position="99"/>
    </location>
</feature>
<feature type="transmembrane region" description="Helical" evidence="2">
    <location>
        <begin position="218"/>
        <end position="237"/>
    </location>
</feature>
<feature type="transmembrane region" description="Helical" evidence="2">
    <location>
        <begin position="265"/>
        <end position="282"/>
    </location>
</feature>
<dbReference type="RefSeq" id="WP_205119565.1">
    <property type="nucleotide sequence ID" value="NZ_JAFBCM010000001.1"/>
</dbReference>
<feature type="transmembrane region" description="Helical" evidence="2">
    <location>
        <begin position="361"/>
        <end position="384"/>
    </location>
</feature>
<sequence>MSPGRDLVAVYLRWIFARAVLHRGWWLVTSVYLVVESGLSPAELVFIGVAQGVISLLFEVPAGVIADTVSRRTSLIVSHVLMGTAMLATGLVTDFWLIVATQMLWGLSWTFASGADVAWLTDELDGAYGDHSHRSAAGGLTGIGSRCSDVAGGPAATDGPSAGGGRPRPPEAATPERGGWPSVSTVLVRAGRAELIGSAVGLVVIGGLGSLLPRGIAMVIAGGAMLALGLYVVLRFGERNFTPATERRWAASWQILRDGIKLVRASRAILVMFAATFLVNGADNTARLFQKRLVDLGFPSSPVLWFTLLGVLTLLVGSLVLRLVEGRVDTAGGAVRCYALACAAGVVGFAAFAFVPEELSGSAAFILVAGIAMPMTRVIGVIWVNRETTGNVRATVHSFLAQAEYLGEIVVGFGIAAVARFAGLPAALVVSAAVIVVTIGVISRARTQP</sequence>
<feature type="transmembrane region" description="Helical" evidence="2">
    <location>
        <begin position="405"/>
        <end position="422"/>
    </location>
</feature>
<dbReference type="SUPFAM" id="SSF103473">
    <property type="entry name" value="MFS general substrate transporter"/>
    <property type="match status" value="2"/>
</dbReference>
<protein>
    <submittedName>
        <fullName evidence="3">MFS transporter</fullName>
    </submittedName>
</protein>